<feature type="region of interest" description="Disordered" evidence="4">
    <location>
        <begin position="1"/>
        <end position="31"/>
    </location>
</feature>
<name>A0A432WXT1_9GAMM</name>
<dbReference type="Pfam" id="PF02682">
    <property type="entry name" value="CT_C_D"/>
    <property type="match status" value="1"/>
</dbReference>
<keyword evidence="3" id="KW-0067">ATP-binding</keyword>
<dbReference type="OrthoDB" id="9778567at2"/>
<evidence type="ECO:0000256" key="3">
    <source>
        <dbReference type="ARBA" id="ARBA00022840"/>
    </source>
</evidence>
<dbReference type="PANTHER" id="PTHR34698">
    <property type="entry name" value="5-OXOPROLINASE SUBUNIT B"/>
    <property type="match status" value="1"/>
</dbReference>
<dbReference type="InterPro" id="IPR029000">
    <property type="entry name" value="Cyclophilin-like_dom_sf"/>
</dbReference>
<organism evidence="6 7">
    <name type="scientific">Aliidiomarina shirensis</name>
    <dbReference type="NCBI Taxonomy" id="1048642"/>
    <lineage>
        <taxon>Bacteria</taxon>
        <taxon>Pseudomonadati</taxon>
        <taxon>Pseudomonadota</taxon>
        <taxon>Gammaproteobacteria</taxon>
        <taxon>Alteromonadales</taxon>
        <taxon>Idiomarinaceae</taxon>
        <taxon>Aliidiomarina</taxon>
    </lineage>
</organism>
<dbReference type="PANTHER" id="PTHR34698:SF2">
    <property type="entry name" value="5-OXOPROLINASE SUBUNIT B"/>
    <property type="match status" value="1"/>
</dbReference>
<gene>
    <name evidence="6" type="ORF">CWE13_02525</name>
</gene>
<dbReference type="Gene3D" id="3.30.1360.40">
    <property type="match status" value="1"/>
</dbReference>
<dbReference type="GO" id="GO:0016787">
    <property type="term" value="F:hydrolase activity"/>
    <property type="evidence" value="ECO:0007669"/>
    <property type="project" value="UniProtKB-KW"/>
</dbReference>
<feature type="domain" description="Carboxyltransferase" evidence="5">
    <location>
        <begin position="31"/>
        <end position="255"/>
    </location>
</feature>
<dbReference type="EMBL" id="PIPP01000001">
    <property type="protein sequence ID" value="RUO38537.1"/>
    <property type="molecule type" value="Genomic_DNA"/>
</dbReference>
<keyword evidence="2 6" id="KW-0378">Hydrolase</keyword>
<dbReference type="GO" id="GO:0005524">
    <property type="term" value="F:ATP binding"/>
    <property type="evidence" value="ECO:0007669"/>
    <property type="project" value="UniProtKB-KW"/>
</dbReference>
<dbReference type="SMART" id="SM00796">
    <property type="entry name" value="AHS1"/>
    <property type="match status" value="1"/>
</dbReference>
<dbReference type="SUPFAM" id="SSF160467">
    <property type="entry name" value="PH0987 N-terminal domain-like"/>
    <property type="match status" value="1"/>
</dbReference>
<dbReference type="Gene3D" id="2.40.100.10">
    <property type="entry name" value="Cyclophilin-like"/>
    <property type="match status" value="1"/>
</dbReference>
<comment type="caution">
    <text evidence="6">The sequence shown here is derived from an EMBL/GenBank/DDBJ whole genome shotgun (WGS) entry which is preliminary data.</text>
</comment>
<dbReference type="InterPro" id="IPR010016">
    <property type="entry name" value="PxpB"/>
</dbReference>
<dbReference type="AlphaFoldDB" id="A0A432WXT1"/>
<keyword evidence="1" id="KW-0547">Nucleotide-binding</keyword>
<feature type="compositionally biased region" description="Basic and acidic residues" evidence="4">
    <location>
        <begin position="16"/>
        <end position="27"/>
    </location>
</feature>
<protein>
    <submittedName>
        <fullName evidence="6">Allophanate hydrolase</fullName>
    </submittedName>
</protein>
<keyword evidence="7" id="KW-1185">Reference proteome</keyword>
<dbReference type="RefSeq" id="WP_126805755.1">
    <property type="nucleotide sequence ID" value="NZ_PIPP01000001.1"/>
</dbReference>
<sequence>MNKKAKVSEHSGNAENVRDTSRVETPKRPQPTFVNAGVDALLMQFGQELDPCMPGFLASIRAAIIAELSDVVYEVVPSYASLLVYYEPRAVRTYDLEQALETIAEQTPWLCSPWSADAEAPGKLVEVPIYYYQPDDAIEENDMARVCEQSGLSFDEVVAIHSGRDYQVYALGFAPGFAYLGALDERIQLPRLANPRKNIAAGSVGIAEGQTAVYPQESPGGWNILGFSPFVWFDVNGHANGNVDKNTPAQQAALTPVQVGDRIRFKPMSKSAYEQAKAKFFAQQGDST</sequence>
<reference evidence="7" key="1">
    <citation type="journal article" date="2018" name="Front. Microbiol.">
        <title>Genome-Based Analysis Reveals the Taxonomy and Diversity of the Family Idiomarinaceae.</title>
        <authorList>
            <person name="Liu Y."/>
            <person name="Lai Q."/>
            <person name="Shao Z."/>
        </authorList>
    </citation>
    <scope>NUCLEOTIDE SEQUENCE [LARGE SCALE GENOMIC DNA]</scope>
    <source>
        <strain evidence="7">AIS</strain>
    </source>
</reference>
<proteinExistence type="predicted"/>
<evidence type="ECO:0000313" key="7">
    <source>
        <dbReference type="Proteomes" id="UP000286934"/>
    </source>
</evidence>
<dbReference type="SUPFAM" id="SSF50891">
    <property type="entry name" value="Cyclophilin-like"/>
    <property type="match status" value="1"/>
</dbReference>
<evidence type="ECO:0000259" key="5">
    <source>
        <dbReference type="SMART" id="SM00796"/>
    </source>
</evidence>
<accession>A0A432WXT1</accession>
<dbReference type="Proteomes" id="UP000286934">
    <property type="component" value="Unassembled WGS sequence"/>
</dbReference>
<evidence type="ECO:0000256" key="4">
    <source>
        <dbReference type="SAM" id="MobiDB-lite"/>
    </source>
</evidence>
<evidence type="ECO:0000256" key="2">
    <source>
        <dbReference type="ARBA" id="ARBA00022801"/>
    </source>
</evidence>
<dbReference type="InterPro" id="IPR003833">
    <property type="entry name" value="CT_C_D"/>
</dbReference>
<evidence type="ECO:0000313" key="6">
    <source>
        <dbReference type="EMBL" id="RUO38537.1"/>
    </source>
</evidence>
<evidence type="ECO:0000256" key="1">
    <source>
        <dbReference type="ARBA" id="ARBA00022741"/>
    </source>
</evidence>